<comment type="miscellaneous">
    <text evidence="8">Few gyrases are as efficient as E.coli at forming negative supercoils. Not all organisms have 2 type II topoisomerases; in organisms with a single type II topoisomerase this enzyme also has to decatenate newly replicated chromosomes.</text>
</comment>
<dbReference type="PANTHER" id="PTHR43493:SF5">
    <property type="entry name" value="DNA GYRASE SUBUNIT A, CHLOROPLASTIC_MITOCHONDRIAL"/>
    <property type="match status" value="1"/>
</dbReference>
<feature type="active site" description="O-(5'-phospho-DNA)-tyrosine intermediate" evidence="8 9">
    <location>
        <position position="126"/>
    </location>
</feature>
<evidence type="ECO:0000256" key="10">
    <source>
        <dbReference type="SAM" id="Coils"/>
    </source>
</evidence>
<feature type="compositionally biased region" description="Basic and acidic residues" evidence="11">
    <location>
        <begin position="828"/>
        <end position="850"/>
    </location>
</feature>
<evidence type="ECO:0000256" key="9">
    <source>
        <dbReference type="PROSITE-ProRule" id="PRU01384"/>
    </source>
</evidence>
<keyword evidence="7 8" id="KW-0413">Isomerase</keyword>
<keyword evidence="3 8" id="KW-0547">Nucleotide-binding</keyword>
<keyword evidence="14" id="KW-1185">Reference proteome</keyword>
<dbReference type="NCBIfam" id="TIGR01063">
    <property type="entry name" value="gyrA"/>
    <property type="match status" value="1"/>
</dbReference>
<comment type="subunit">
    <text evidence="8">Heterotetramer, composed of two GyrA and two GyrB chains. In the heterotetramer, GyrA contains the active site tyrosine that forms a transient covalent intermediate with DNA, while GyrB binds cofactors and catalyzes ATP hydrolysis.</text>
</comment>
<dbReference type="Gene3D" id="3.30.1360.40">
    <property type="match status" value="1"/>
</dbReference>
<sequence>MSDQNGDLFDRIQPIDINEEMESSYIDYAMSVIVGRALPEVRDGLKPVHRRILYAMFDSGYRPERGYVKSARPVSDTMGQFHPHGDSAIYDTLVRLAQSWNMRYPLVDGQGNFGSRGNDGPAAMRYTECRMTPLAMEMVRDIRENTVDFSPNYDGKTQEPDILPSRVPNLLMNGSGGIAVGMATNIPPHNLNELAEAIYWLLDNPEASDEEALAACMERVKGPDFPTAGLIVGDQGIKDAYTTGRGSIRMRGVTSIEESGNRQTIVITELPYQVNPDNMISNIAESVANGKIAGIAKIEDESSDRVGMRIVVTLKRDAVARVVLNNLYKHSQLQTSFGANMLSIVDGVPRTLRLDQMLRYYVAHQIEVIVRRTQYRLDEAEKRAHILRGLVKALDMLDEVIALIRRSPTVDEAREGLKTLLAVDDVQADAILAMQLRRLAALERQKIIDELAEIEEIIADLKDILAREERQRQIVHDELAEIVEKYGDERRTQIVAASGDVTDEDLIARENVVVTITSTGYAKRTKVDAYKAQKRGGKGVRGAELKQDDIVKNFFVCSTHDWILFFTNFGRVYRLKAYELPEAGRTARGQHVANLLEFQPEEKIAQVIQIQSYEDAPYLVLATKQGRVKKSRLTDYESARSAGLIAINLNEGDALIGASLVDEGDDILLTSEQGQAIRFTADDDQLRPMGRATAGVKGMRFRGDDQLLSMSVVHDGGYLLVATSGGYGKRTAIEEYTPQGRGGLGVMTFKYTPKRGKLIGAIAVDEEDEIFAITSVGGVIRTEVNQIRPSSRATMGVRLVNLSNDVELLAIDRNVEDHGEEDAQAVAKGEKSVEDVQQEHLKIADSKNTNDEGNEE</sequence>
<evidence type="ECO:0000256" key="11">
    <source>
        <dbReference type="SAM" id="MobiDB-lite"/>
    </source>
</evidence>
<feature type="region of interest" description="Disordered" evidence="11">
    <location>
        <begin position="820"/>
        <end position="856"/>
    </location>
</feature>
<organism evidence="13 14">
    <name type="scientific">Corynebacterium striatum</name>
    <dbReference type="NCBI Taxonomy" id="43770"/>
    <lineage>
        <taxon>Bacteria</taxon>
        <taxon>Bacillati</taxon>
        <taxon>Actinomycetota</taxon>
        <taxon>Actinomycetes</taxon>
        <taxon>Mycobacteriales</taxon>
        <taxon>Corynebacteriaceae</taxon>
        <taxon>Corynebacterium</taxon>
    </lineage>
</organism>
<dbReference type="Pfam" id="PF03989">
    <property type="entry name" value="DNA_gyraseA_C"/>
    <property type="match status" value="6"/>
</dbReference>
<evidence type="ECO:0000256" key="2">
    <source>
        <dbReference type="ARBA" id="ARBA00008263"/>
    </source>
</evidence>
<dbReference type="Gene3D" id="2.120.10.90">
    <property type="entry name" value="DNA gyrase/topoisomerase IV, subunit A, C-terminal"/>
    <property type="match status" value="1"/>
</dbReference>
<comment type="subcellular location">
    <subcellularLocation>
        <location evidence="8">Cytoplasm</location>
    </subcellularLocation>
</comment>
<dbReference type="NCBIfam" id="NF004044">
    <property type="entry name" value="PRK05561.1"/>
    <property type="match status" value="1"/>
</dbReference>
<dbReference type="InterPro" id="IPR002205">
    <property type="entry name" value="Topo_IIA_dom_A"/>
</dbReference>
<evidence type="ECO:0000259" key="12">
    <source>
        <dbReference type="PROSITE" id="PS52040"/>
    </source>
</evidence>
<dbReference type="PANTHER" id="PTHR43493">
    <property type="entry name" value="DNA GYRASE/TOPOISOMERASE SUBUNIT A"/>
    <property type="match status" value="1"/>
</dbReference>
<proteinExistence type="inferred from homology"/>
<dbReference type="Gene3D" id="3.90.199.10">
    <property type="entry name" value="Topoisomerase II, domain 5"/>
    <property type="match status" value="1"/>
</dbReference>
<feature type="domain" description="Topo IIA-type catalytic" evidence="12">
    <location>
        <begin position="38"/>
        <end position="506"/>
    </location>
</feature>
<evidence type="ECO:0000256" key="7">
    <source>
        <dbReference type="ARBA" id="ARBA00023235"/>
    </source>
</evidence>
<dbReference type="Gene3D" id="1.10.268.10">
    <property type="entry name" value="Topoisomerase, domain 3"/>
    <property type="match status" value="1"/>
</dbReference>
<dbReference type="NCBIfam" id="NF004043">
    <property type="entry name" value="PRK05560.1"/>
    <property type="match status" value="1"/>
</dbReference>
<dbReference type="RefSeq" id="WP_201806513.1">
    <property type="nucleotide sequence ID" value="NZ_CP068158.1"/>
</dbReference>
<dbReference type="EC" id="5.6.2.2" evidence="8"/>
<dbReference type="InterPro" id="IPR013760">
    <property type="entry name" value="Topo_IIA-like_dom_sf"/>
</dbReference>
<dbReference type="SUPFAM" id="SSF101904">
    <property type="entry name" value="GyrA/ParC C-terminal domain-like"/>
    <property type="match status" value="1"/>
</dbReference>
<dbReference type="CDD" id="cd00187">
    <property type="entry name" value="TOP4c"/>
    <property type="match status" value="1"/>
</dbReference>
<feature type="coiled-coil region" evidence="10">
    <location>
        <begin position="444"/>
        <end position="485"/>
    </location>
</feature>
<dbReference type="InterPro" id="IPR005743">
    <property type="entry name" value="GyrA"/>
</dbReference>
<evidence type="ECO:0000256" key="8">
    <source>
        <dbReference type="HAMAP-Rule" id="MF_01897"/>
    </source>
</evidence>
<dbReference type="Pfam" id="PF00521">
    <property type="entry name" value="DNA_topoisoIV"/>
    <property type="match status" value="1"/>
</dbReference>
<evidence type="ECO:0000313" key="13">
    <source>
        <dbReference type="EMBL" id="QQU75939.1"/>
    </source>
</evidence>
<dbReference type="SUPFAM" id="SSF56719">
    <property type="entry name" value="Type II DNA topoisomerase"/>
    <property type="match status" value="1"/>
</dbReference>
<keyword evidence="8" id="KW-0963">Cytoplasm</keyword>
<protein>
    <recommendedName>
        <fullName evidence="8">DNA gyrase subunit A</fullName>
        <ecNumber evidence="8">5.6.2.2</ecNumber>
    </recommendedName>
</protein>
<evidence type="ECO:0000256" key="5">
    <source>
        <dbReference type="ARBA" id="ARBA00023029"/>
    </source>
</evidence>
<keyword evidence="10" id="KW-0175">Coiled coil</keyword>
<evidence type="ECO:0000313" key="14">
    <source>
        <dbReference type="Proteomes" id="UP000595757"/>
    </source>
</evidence>
<keyword evidence="5 8" id="KW-0799">Topoisomerase</keyword>
<dbReference type="InterPro" id="IPR035516">
    <property type="entry name" value="Gyrase/topoIV_suA_C"/>
</dbReference>
<dbReference type="EMBL" id="CP068158">
    <property type="protein sequence ID" value="QQU75939.1"/>
    <property type="molecule type" value="Genomic_DNA"/>
</dbReference>
<comment type="similarity">
    <text evidence="2 8">Belongs to the type II topoisomerase GyrA/ParC subunit family.</text>
</comment>
<evidence type="ECO:0000256" key="1">
    <source>
        <dbReference type="ARBA" id="ARBA00000185"/>
    </source>
</evidence>
<name>A0ABX7DBE7_CORST</name>
<keyword evidence="6 8" id="KW-0238">DNA-binding</keyword>
<dbReference type="SMART" id="SM00434">
    <property type="entry name" value="TOP4c"/>
    <property type="match status" value="1"/>
</dbReference>
<dbReference type="HAMAP" id="MF_01897">
    <property type="entry name" value="GyrA"/>
    <property type="match status" value="1"/>
</dbReference>
<dbReference type="InterPro" id="IPR013757">
    <property type="entry name" value="Topo_IIA_A_a_sf"/>
</dbReference>
<gene>
    <name evidence="8 13" type="primary">gyrA</name>
    <name evidence="13" type="ORF">I6I72_07205</name>
</gene>
<evidence type="ECO:0000256" key="6">
    <source>
        <dbReference type="ARBA" id="ARBA00023125"/>
    </source>
</evidence>
<dbReference type="InterPro" id="IPR013758">
    <property type="entry name" value="Topo_IIA_A/C_ab"/>
</dbReference>
<dbReference type="GeneID" id="72411771"/>
<comment type="function">
    <text evidence="8">A type II topoisomerase that negatively supercoils closed circular double-stranded (ds) DNA in an ATP-dependent manner to modulate DNA topology and maintain chromosomes in an underwound state. Negative supercoiling favors strand separation, and DNA replication, transcription, recombination and repair, all of which involve strand separation. Also able to catalyze the interconversion of other topological isomers of dsDNA rings, including catenanes and knotted rings. Type II topoisomerases break and join 2 DNA strands simultaneously in an ATP-dependent manner.</text>
</comment>
<dbReference type="InterPro" id="IPR050220">
    <property type="entry name" value="Type_II_DNA_Topoisomerases"/>
</dbReference>
<reference evidence="13 14" key="1">
    <citation type="submission" date="2021-01" db="EMBL/GenBank/DDBJ databases">
        <title>FDA dAtabase for Regulatory Grade micrObial Sequences (FDA-ARGOS): Supporting development and validation of Infectious Disease Dx tests.</title>
        <authorList>
            <person name="Sproer C."/>
            <person name="Gronow S."/>
            <person name="Severitt S."/>
            <person name="Schroder I."/>
            <person name="Tallon L."/>
            <person name="Sadzewicz L."/>
            <person name="Zhao X."/>
            <person name="Boylan J."/>
            <person name="Ott S."/>
            <person name="Bowen H."/>
            <person name="Vavikolanu K."/>
            <person name="Mehta A."/>
            <person name="Aluvathingal J."/>
            <person name="Nadendla S."/>
            <person name="Lowell S."/>
            <person name="Myers T."/>
            <person name="Yan Y."/>
            <person name="Sichtig H."/>
        </authorList>
    </citation>
    <scope>NUCLEOTIDE SEQUENCE [LARGE SCALE GENOMIC DNA]</scope>
    <source>
        <strain evidence="13 14">FDAARGOS_1115</strain>
    </source>
</reference>
<evidence type="ECO:0000256" key="4">
    <source>
        <dbReference type="ARBA" id="ARBA00022840"/>
    </source>
</evidence>
<feature type="short sequence motif" description="GyrA-box" evidence="8">
    <location>
        <begin position="533"/>
        <end position="539"/>
    </location>
</feature>
<dbReference type="PROSITE" id="PS52040">
    <property type="entry name" value="TOPO_IIA"/>
    <property type="match status" value="1"/>
</dbReference>
<comment type="catalytic activity">
    <reaction evidence="1 8 9">
        <text>ATP-dependent breakage, passage and rejoining of double-stranded DNA.</text>
        <dbReference type="EC" id="5.6.2.2"/>
    </reaction>
</comment>
<dbReference type="InterPro" id="IPR006691">
    <property type="entry name" value="GyrA/parC_rep"/>
</dbReference>
<dbReference type="Proteomes" id="UP000595757">
    <property type="component" value="Chromosome"/>
</dbReference>
<keyword evidence="4 8" id="KW-0067">ATP-binding</keyword>
<accession>A0ABX7DBE7</accession>
<evidence type="ECO:0000256" key="3">
    <source>
        <dbReference type="ARBA" id="ARBA00022741"/>
    </source>
</evidence>